<feature type="compositionally biased region" description="Polar residues" evidence="1">
    <location>
        <begin position="8"/>
        <end position="20"/>
    </location>
</feature>
<dbReference type="EMBL" id="KQ435124">
    <property type="protein sequence ID" value="KZC14771.1"/>
    <property type="molecule type" value="Genomic_DNA"/>
</dbReference>
<organism evidence="2 3">
    <name type="scientific">Dufourea novaeangliae</name>
    <name type="common">Sweat bee</name>
    <dbReference type="NCBI Taxonomy" id="178035"/>
    <lineage>
        <taxon>Eukaryota</taxon>
        <taxon>Metazoa</taxon>
        <taxon>Ecdysozoa</taxon>
        <taxon>Arthropoda</taxon>
        <taxon>Hexapoda</taxon>
        <taxon>Insecta</taxon>
        <taxon>Pterygota</taxon>
        <taxon>Neoptera</taxon>
        <taxon>Endopterygota</taxon>
        <taxon>Hymenoptera</taxon>
        <taxon>Apocrita</taxon>
        <taxon>Aculeata</taxon>
        <taxon>Apoidea</taxon>
        <taxon>Anthophila</taxon>
        <taxon>Halictidae</taxon>
        <taxon>Rophitinae</taxon>
        <taxon>Dufourea</taxon>
    </lineage>
</organism>
<gene>
    <name evidence="2" type="ORF">WN55_07446</name>
</gene>
<accession>A0A154PS91</accession>
<evidence type="ECO:0000256" key="1">
    <source>
        <dbReference type="SAM" id="MobiDB-lite"/>
    </source>
</evidence>
<keyword evidence="3" id="KW-1185">Reference proteome</keyword>
<proteinExistence type="predicted"/>
<evidence type="ECO:0000313" key="2">
    <source>
        <dbReference type="EMBL" id="KZC14771.1"/>
    </source>
</evidence>
<dbReference type="AlphaFoldDB" id="A0A154PS91"/>
<feature type="region of interest" description="Disordered" evidence="1">
    <location>
        <begin position="1"/>
        <end position="20"/>
    </location>
</feature>
<evidence type="ECO:0000313" key="3">
    <source>
        <dbReference type="Proteomes" id="UP000076502"/>
    </source>
</evidence>
<dbReference type="Proteomes" id="UP000076502">
    <property type="component" value="Unassembled WGS sequence"/>
</dbReference>
<protein>
    <submittedName>
        <fullName evidence="2">Uncharacterized protein</fullName>
    </submittedName>
</protein>
<reference evidence="2 3" key="1">
    <citation type="submission" date="2015-07" db="EMBL/GenBank/DDBJ databases">
        <title>The genome of Dufourea novaeangliae.</title>
        <authorList>
            <person name="Pan H."/>
            <person name="Kapheim K."/>
        </authorList>
    </citation>
    <scope>NUCLEOTIDE SEQUENCE [LARGE SCALE GENOMIC DNA]</scope>
    <source>
        <strain evidence="2">0120121106</strain>
        <tissue evidence="2">Whole body</tissue>
    </source>
</reference>
<sequence>MEHDGERSSMNARSPTSCRNSVHTPVARCLVTFYDLHTKTFTSDNFTKVLQVVRR</sequence>
<name>A0A154PS91_DUFNO</name>